<proteinExistence type="predicted"/>
<name>A0A2I2L4Q5_9VIRU</name>
<gene>
    <name evidence="1" type="ORF">ORPV_603</name>
</gene>
<reference evidence="1" key="1">
    <citation type="submission" date="2017-08" db="EMBL/GenBank/DDBJ databases">
        <authorList>
            <consortium name="Urmite Genomes"/>
        </authorList>
    </citation>
    <scope>NUCLEOTIDE SEQUENCE [LARGE SCALE GENOMIC DNA]</scope>
    <source>
        <strain evidence="1">IHUMI-LCC2</strain>
    </source>
</reference>
<dbReference type="RefSeq" id="YP_009448809.1">
    <property type="nucleotide sequence ID" value="NC_036594.1"/>
</dbReference>
<protein>
    <submittedName>
        <fullName evidence="1">Uncharacterized protein</fullName>
    </submittedName>
</protein>
<keyword evidence="2" id="KW-1185">Reference proteome</keyword>
<dbReference type="Proteomes" id="UP000236316">
    <property type="component" value="Segment"/>
</dbReference>
<accession>A0A2I2L4Q5</accession>
<organism evidence="1">
    <name type="scientific">Orpheovirus IHUMI-LCC2</name>
    <dbReference type="NCBI Taxonomy" id="2023057"/>
    <lineage>
        <taxon>Viruses</taxon>
        <taxon>Varidnaviria</taxon>
        <taxon>Bamfordvirae</taxon>
        <taxon>Nucleocytoviricota</taxon>
        <taxon>Megaviricetes</taxon>
        <taxon>Pimascovirales</taxon>
        <taxon>Ocovirineae</taxon>
        <taxon>Orpheoviridae</taxon>
        <taxon>Alphaorpheovirus</taxon>
        <taxon>Alphaorpheovirus massiliense</taxon>
    </lineage>
</organism>
<dbReference type="KEGG" id="vg:35382410"/>
<sequence length="238" mass="27013">MYANNLLNNLSNQNDNQKDAYLNSIKNVDILDLTSLQLIDILNSYNRDLKRSFAFIKLVNYVIDDLPFMDIINCFKTSSAKLDIMHELLELDANRYTLSEMVGVMNEICDSDEDKLQFLEMAIGGCTGNIRSGQLLGIMLGLDNSTSDEIKYKILEMMYERTNISPGEITLDNYFKSNQFIIKANNLLGNPSHITGISMIVGPNGTQYINHYNPEAFKNNVMKNNNVSLYSFTTVSRK</sequence>
<dbReference type="EMBL" id="LT906555">
    <property type="protein sequence ID" value="SNW62507.1"/>
    <property type="molecule type" value="Genomic_DNA"/>
</dbReference>
<evidence type="ECO:0000313" key="2">
    <source>
        <dbReference type="Proteomes" id="UP000236316"/>
    </source>
</evidence>
<evidence type="ECO:0000313" key="1">
    <source>
        <dbReference type="EMBL" id="SNW62507.1"/>
    </source>
</evidence>
<dbReference type="GeneID" id="35382410"/>